<dbReference type="EMBL" id="BMFY01000012">
    <property type="protein sequence ID" value="GGA22021.1"/>
    <property type="molecule type" value="Genomic_DNA"/>
</dbReference>
<dbReference type="PANTHER" id="PTHR13812:SF19">
    <property type="entry name" value="KETIMINE REDUCTASE MU-CRYSTALLIN"/>
    <property type="match status" value="1"/>
</dbReference>
<proteinExistence type="predicted"/>
<dbReference type="InterPro" id="IPR023401">
    <property type="entry name" value="ODC_N"/>
</dbReference>
<organism evidence="1 2">
    <name type="scientific">Sediminivirga luteola</name>
    <dbReference type="NCBI Taxonomy" id="1774748"/>
    <lineage>
        <taxon>Bacteria</taxon>
        <taxon>Bacillati</taxon>
        <taxon>Actinomycetota</taxon>
        <taxon>Actinomycetes</taxon>
        <taxon>Micrococcales</taxon>
        <taxon>Brevibacteriaceae</taxon>
        <taxon>Sediminivirga</taxon>
    </lineage>
</organism>
<reference evidence="1" key="1">
    <citation type="journal article" date="2014" name="Int. J. Syst. Evol. Microbiol.">
        <title>Complete genome sequence of Corynebacterium casei LMG S-19264T (=DSM 44701T), isolated from a smear-ripened cheese.</title>
        <authorList>
            <consortium name="US DOE Joint Genome Institute (JGI-PGF)"/>
            <person name="Walter F."/>
            <person name="Albersmeier A."/>
            <person name="Kalinowski J."/>
            <person name="Ruckert C."/>
        </authorList>
    </citation>
    <scope>NUCLEOTIDE SEQUENCE</scope>
    <source>
        <strain evidence="1">CGMCC 1.12785</strain>
    </source>
</reference>
<dbReference type="Pfam" id="PF02423">
    <property type="entry name" value="OCD_Mu_crystall"/>
    <property type="match status" value="1"/>
</dbReference>
<comment type="caution">
    <text evidence="1">The sequence shown here is derived from an EMBL/GenBank/DDBJ whole genome shotgun (WGS) entry which is preliminary data.</text>
</comment>
<dbReference type="Gene3D" id="3.40.50.720">
    <property type="entry name" value="NAD(P)-binding Rossmann-like Domain"/>
    <property type="match status" value="1"/>
</dbReference>
<name>A0A8J2TZS9_9MICO</name>
<accession>A0A8J2TZS9</accession>
<sequence length="319" mass="33541">MSSQIPFLDAEAVARLRPRDAVQALIDALRGGLDTSAGAPRSRAPLTHGAFLMMPAEYGADAGVKVLGLAPGNPERGLPSIQGLFLLFDAETLTPRAVLDGAELTALRTPAVSLAGIRHHLLADDSPLDLLIFGGAIQAVRHATVTADVLDGHRPLGSVTFAVRSPQSASLPEEVAGLPVRVVQAGTPDADAAIRQAGLIHCATSAREPLFDSALVRDDAIVVAMGSHEPDAREVDEYLVARSRVIVEDRDNAMREAGDVVLAVEAGVIAPEDFVTFADIAREGSHRVDRPVLFKSVGMAWEDVVVAGAVVAAQGRTWE</sequence>
<dbReference type="GO" id="GO:0005737">
    <property type="term" value="C:cytoplasm"/>
    <property type="evidence" value="ECO:0007669"/>
    <property type="project" value="TreeGrafter"/>
</dbReference>
<dbReference type="RefSeq" id="WP_188551354.1">
    <property type="nucleotide sequence ID" value="NZ_BMFY01000012.1"/>
</dbReference>
<keyword evidence="2" id="KW-1185">Reference proteome</keyword>
<dbReference type="AlphaFoldDB" id="A0A8J2TZS9"/>
<dbReference type="Gene3D" id="3.30.1780.10">
    <property type="entry name" value="ornithine cyclodeaminase, domain 1"/>
    <property type="match status" value="1"/>
</dbReference>
<dbReference type="Proteomes" id="UP000616114">
    <property type="component" value="Unassembled WGS sequence"/>
</dbReference>
<dbReference type="PANTHER" id="PTHR13812">
    <property type="entry name" value="KETIMINE REDUCTASE MU-CRYSTALLIN"/>
    <property type="match status" value="1"/>
</dbReference>
<dbReference type="PIRSF" id="PIRSF001439">
    <property type="entry name" value="CryM"/>
    <property type="match status" value="1"/>
</dbReference>
<gene>
    <name evidence="1" type="ORF">GCM10011333_26310</name>
</gene>
<evidence type="ECO:0000313" key="2">
    <source>
        <dbReference type="Proteomes" id="UP000616114"/>
    </source>
</evidence>
<protein>
    <submittedName>
        <fullName evidence="1">Ornithine cyclodeaminase</fullName>
    </submittedName>
</protein>
<reference evidence="1" key="2">
    <citation type="submission" date="2020-09" db="EMBL/GenBank/DDBJ databases">
        <authorList>
            <person name="Sun Q."/>
            <person name="Zhou Y."/>
        </authorList>
    </citation>
    <scope>NUCLEOTIDE SEQUENCE</scope>
    <source>
        <strain evidence="1">CGMCC 1.12785</strain>
    </source>
</reference>
<dbReference type="InterPro" id="IPR036291">
    <property type="entry name" value="NAD(P)-bd_dom_sf"/>
</dbReference>
<dbReference type="SUPFAM" id="SSF51735">
    <property type="entry name" value="NAD(P)-binding Rossmann-fold domains"/>
    <property type="match status" value="1"/>
</dbReference>
<dbReference type="InterPro" id="IPR003462">
    <property type="entry name" value="ODC_Mu_crystall"/>
</dbReference>
<evidence type="ECO:0000313" key="1">
    <source>
        <dbReference type="EMBL" id="GGA22021.1"/>
    </source>
</evidence>